<evidence type="ECO:0008006" key="4">
    <source>
        <dbReference type="Google" id="ProtNLM"/>
    </source>
</evidence>
<dbReference type="SUPFAM" id="SSF49723">
    <property type="entry name" value="Lipase/lipooxygenase domain (PLAT/LH2 domain)"/>
    <property type="match status" value="1"/>
</dbReference>
<name>A0A7W2HGS0_9ACTN</name>
<dbReference type="AlphaFoldDB" id="A0A7W2HGS0"/>
<protein>
    <recommendedName>
        <fullName evidence="4">PLAT domain-containing protein</fullName>
    </recommendedName>
</protein>
<dbReference type="Gene3D" id="2.60.60.20">
    <property type="entry name" value="PLAT/LH2 domain"/>
    <property type="match status" value="1"/>
</dbReference>
<sequence length="174" mass="18605">MKIRTAAAVIATLGALSAPATIPSASAAAAKSDLFGDLSVSTCNVSGAGTDDAVSVRLHSFNGMTTDWQVLDGAFEPGSREVFDLAELPDGWDLTSAVEFSKVGPDDWCLRSARLGLNGNGWRPGPLKARSFPFRGSPYRWIGDNLPPGAHTQPDGRVYIYSYPTLTVSWPYLR</sequence>
<dbReference type="InterPro" id="IPR036392">
    <property type="entry name" value="PLAT/LH2_dom_sf"/>
</dbReference>
<comment type="caution">
    <text evidence="2">The sequence shown here is derived from an EMBL/GenBank/DDBJ whole genome shotgun (WGS) entry which is preliminary data.</text>
</comment>
<dbReference type="EMBL" id="JACEQY010000019">
    <property type="protein sequence ID" value="MBA4863267.1"/>
    <property type="molecule type" value="Genomic_DNA"/>
</dbReference>
<feature type="chain" id="PRO_5039324082" description="PLAT domain-containing protein" evidence="1">
    <location>
        <begin position="21"/>
        <end position="174"/>
    </location>
</feature>
<gene>
    <name evidence="2" type="ORF">H1V43_18130</name>
</gene>
<organism evidence="2 3">
    <name type="scientific">Streptomyces himalayensis subsp. aureolus</name>
    <dbReference type="NCBI Taxonomy" id="2758039"/>
    <lineage>
        <taxon>Bacteria</taxon>
        <taxon>Bacillati</taxon>
        <taxon>Actinomycetota</taxon>
        <taxon>Actinomycetes</taxon>
        <taxon>Kitasatosporales</taxon>
        <taxon>Streptomycetaceae</taxon>
        <taxon>Streptomyces</taxon>
        <taxon>Streptomyces himalayensis</taxon>
    </lineage>
</organism>
<evidence type="ECO:0000256" key="1">
    <source>
        <dbReference type="SAM" id="SignalP"/>
    </source>
</evidence>
<reference evidence="2 3" key="1">
    <citation type="submission" date="2020-07" db="EMBL/GenBank/DDBJ databases">
        <title>Streptomyces isolated from Indian soil.</title>
        <authorList>
            <person name="Mandal S."/>
            <person name="Maiti P.K."/>
        </authorList>
    </citation>
    <scope>NUCLEOTIDE SEQUENCE [LARGE SCALE GENOMIC DNA]</scope>
    <source>
        <strain evidence="2 3">PSKA54</strain>
    </source>
</reference>
<feature type="signal peptide" evidence="1">
    <location>
        <begin position="1"/>
        <end position="20"/>
    </location>
</feature>
<keyword evidence="3" id="KW-1185">Reference proteome</keyword>
<dbReference type="RefSeq" id="WP_181865000.1">
    <property type="nucleotide sequence ID" value="NZ_JACEQY010000019.1"/>
</dbReference>
<keyword evidence="1" id="KW-0732">Signal</keyword>
<accession>A0A7W2HGS0</accession>
<dbReference type="Proteomes" id="UP000586976">
    <property type="component" value="Unassembled WGS sequence"/>
</dbReference>
<evidence type="ECO:0000313" key="2">
    <source>
        <dbReference type="EMBL" id="MBA4863267.1"/>
    </source>
</evidence>
<proteinExistence type="predicted"/>
<evidence type="ECO:0000313" key="3">
    <source>
        <dbReference type="Proteomes" id="UP000586976"/>
    </source>
</evidence>